<feature type="transmembrane region" description="Helical" evidence="7">
    <location>
        <begin position="73"/>
        <end position="94"/>
    </location>
</feature>
<comment type="caution">
    <text evidence="9">The sequence shown here is derived from an EMBL/GenBank/DDBJ whole genome shotgun (WGS) entry which is preliminary data.</text>
</comment>
<evidence type="ECO:0000256" key="4">
    <source>
        <dbReference type="ARBA" id="ARBA00022692"/>
    </source>
</evidence>
<feature type="non-terminal residue" evidence="9">
    <location>
        <position position="1"/>
    </location>
</feature>
<sequence length="253" mass="29294">LSIEQKKTIWAYFFLFVPLTFYLLIRIYPTFSSFNISFTDWDIVSSEKQFIGLENYQKMVNDPVFLKTLVNTFRYVIFGLPVTLVLSFIIAYNLNKIKRGLGLYRTLYFIPYMTSLVAVSWVWRWLYQPLPLGFFNNILSFFGLAQQPFLQSTSQALPSILAPTIWVEIGFQVIIFLAGLKAVPEFLYEAADIDGADNWQKLFKITIPLLRPTIIFLVVMGTIKYLRIFTQVYSMTFQGEGGPLNSTKPLVLY</sequence>
<evidence type="ECO:0000259" key="8">
    <source>
        <dbReference type="PROSITE" id="PS50928"/>
    </source>
</evidence>
<dbReference type="InterPro" id="IPR051393">
    <property type="entry name" value="ABC_transporter_permease"/>
</dbReference>
<dbReference type="AlphaFoldDB" id="X1KXP7"/>
<reference evidence="9" key="1">
    <citation type="journal article" date="2014" name="Front. Microbiol.">
        <title>High frequency of phylogenetically diverse reductive dehalogenase-homologous genes in deep subseafloor sedimentary metagenomes.</title>
        <authorList>
            <person name="Kawai M."/>
            <person name="Futagami T."/>
            <person name="Toyoda A."/>
            <person name="Takaki Y."/>
            <person name="Nishi S."/>
            <person name="Hori S."/>
            <person name="Arai W."/>
            <person name="Tsubouchi T."/>
            <person name="Morono Y."/>
            <person name="Uchiyama I."/>
            <person name="Ito T."/>
            <person name="Fujiyama A."/>
            <person name="Inagaki F."/>
            <person name="Takami H."/>
        </authorList>
    </citation>
    <scope>NUCLEOTIDE SEQUENCE</scope>
    <source>
        <strain evidence="9">Expedition CK06-06</strain>
    </source>
</reference>
<feature type="non-terminal residue" evidence="9">
    <location>
        <position position="253"/>
    </location>
</feature>
<feature type="transmembrane region" description="Helical" evidence="7">
    <location>
        <begin position="129"/>
        <end position="145"/>
    </location>
</feature>
<feature type="domain" description="ABC transmembrane type-1" evidence="8">
    <location>
        <begin position="69"/>
        <end position="253"/>
    </location>
</feature>
<evidence type="ECO:0000256" key="7">
    <source>
        <dbReference type="SAM" id="Phobius"/>
    </source>
</evidence>
<name>X1KXP7_9ZZZZ</name>
<dbReference type="EMBL" id="BARV01005128">
    <property type="protein sequence ID" value="GAI11453.1"/>
    <property type="molecule type" value="Genomic_DNA"/>
</dbReference>
<evidence type="ECO:0000313" key="9">
    <source>
        <dbReference type="EMBL" id="GAI11453.1"/>
    </source>
</evidence>
<dbReference type="PANTHER" id="PTHR30193">
    <property type="entry name" value="ABC TRANSPORTER PERMEASE PROTEIN"/>
    <property type="match status" value="1"/>
</dbReference>
<dbReference type="PROSITE" id="PS50928">
    <property type="entry name" value="ABC_TM1"/>
    <property type="match status" value="1"/>
</dbReference>
<keyword evidence="3" id="KW-1003">Cell membrane</keyword>
<accession>X1KXP7</accession>
<evidence type="ECO:0000256" key="2">
    <source>
        <dbReference type="ARBA" id="ARBA00022448"/>
    </source>
</evidence>
<feature type="transmembrane region" description="Helical" evidence="7">
    <location>
        <begin position="106"/>
        <end position="123"/>
    </location>
</feature>
<dbReference type="GO" id="GO:0055085">
    <property type="term" value="P:transmembrane transport"/>
    <property type="evidence" value="ECO:0007669"/>
    <property type="project" value="InterPro"/>
</dbReference>
<dbReference type="PANTHER" id="PTHR30193:SF37">
    <property type="entry name" value="INNER MEMBRANE ABC TRANSPORTER PERMEASE PROTEIN YCJO"/>
    <property type="match status" value="1"/>
</dbReference>
<dbReference type="CDD" id="cd06261">
    <property type="entry name" value="TM_PBP2"/>
    <property type="match status" value="1"/>
</dbReference>
<protein>
    <recommendedName>
        <fullName evidence="8">ABC transmembrane type-1 domain-containing protein</fullName>
    </recommendedName>
</protein>
<proteinExistence type="predicted"/>
<gene>
    <name evidence="9" type="ORF">S06H3_10858</name>
</gene>
<keyword evidence="4 7" id="KW-0812">Transmembrane</keyword>
<dbReference type="SUPFAM" id="SSF161098">
    <property type="entry name" value="MetI-like"/>
    <property type="match status" value="1"/>
</dbReference>
<dbReference type="Gene3D" id="1.10.3720.10">
    <property type="entry name" value="MetI-like"/>
    <property type="match status" value="1"/>
</dbReference>
<comment type="subcellular location">
    <subcellularLocation>
        <location evidence="1">Cell membrane</location>
        <topology evidence="1">Multi-pass membrane protein</topology>
    </subcellularLocation>
</comment>
<dbReference type="GO" id="GO:0005886">
    <property type="term" value="C:plasma membrane"/>
    <property type="evidence" value="ECO:0007669"/>
    <property type="project" value="UniProtKB-SubCell"/>
</dbReference>
<feature type="transmembrane region" description="Helical" evidence="7">
    <location>
        <begin position="157"/>
        <end position="180"/>
    </location>
</feature>
<dbReference type="InterPro" id="IPR035906">
    <property type="entry name" value="MetI-like_sf"/>
</dbReference>
<evidence type="ECO:0000256" key="5">
    <source>
        <dbReference type="ARBA" id="ARBA00022989"/>
    </source>
</evidence>
<keyword evidence="5 7" id="KW-1133">Transmembrane helix</keyword>
<feature type="transmembrane region" description="Helical" evidence="7">
    <location>
        <begin position="9"/>
        <end position="28"/>
    </location>
</feature>
<evidence type="ECO:0000256" key="1">
    <source>
        <dbReference type="ARBA" id="ARBA00004651"/>
    </source>
</evidence>
<evidence type="ECO:0000256" key="3">
    <source>
        <dbReference type="ARBA" id="ARBA00022475"/>
    </source>
</evidence>
<keyword evidence="2" id="KW-0813">Transport</keyword>
<dbReference type="InterPro" id="IPR000515">
    <property type="entry name" value="MetI-like"/>
</dbReference>
<feature type="transmembrane region" description="Helical" evidence="7">
    <location>
        <begin position="209"/>
        <end position="226"/>
    </location>
</feature>
<keyword evidence="6 7" id="KW-0472">Membrane</keyword>
<organism evidence="9">
    <name type="scientific">marine sediment metagenome</name>
    <dbReference type="NCBI Taxonomy" id="412755"/>
    <lineage>
        <taxon>unclassified sequences</taxon>
        <taxon>metagenomes</taxon>
        <taxon>ecological metagenomes</taxon>
    </lineage>
</organism>
<evidence type="ECO:0000256" key="6">
    <source>
        <dbReference type="ARBA" id="ARBA00023136"/>
    </source>
</evidence>
<dbReference type="Pfam" id="PF00528">
    <property type="entry name" value="BPD_transp_1"/>
    <property type="match status" value="1"/>
</dbReference>